<dbReference type="Pfam" id="PF08242">
    <property type="entry name" value="Methyltransf_12"/>
    <property type="match status" value="1"/>
</dbReference>
<dbReference type="InterPro" id="IPR020807">
    <property type="entry name" value="PKS_DH"/>
</dbReference>
<dbReference type="PROSITE" id="PS50075">
    <property type="entry name" value="CARRIER"/>
    <property type="match status" value="1"/>
</dbReference>
<dbReference type="Pfam" id="PF00109">
    <property type="entry name" value="ketoacyl-synt"/>
    <property type="match status" value="1"/>
</dbReference>
<dbReference type="InterPro" id="IPR016035">
    <property type="entry name" value="Acyl_Trfase/lysoPLipase"/>
</dbReference>
<dbReference type="InterPro" id="IPR050091">
    <property type="entry name" value="PKS_NRPS_Biosynth_Enz"/>
</dbReference>
<dbReference type="Gene3D" id="3.40.50.720">
    <property type="entry name" value="NAD(P)-binding Rossmann-like Domain"/>
    <property type="match status" value="1"/>
</dbReference>
<dbReference type="GeneID" id="70181160"/>
<dbReference type="InterPro" id="IPR049551">
    <property type="entry name" value="PKS_DH_C"/>
</dbReference>
<dbReference type="Gene3D" id="3.30.559.70">
    <property type="entry name" value="Choline/Carnitine o-acyltransferase, domain 2"/>
    <property type="match status" value="1"/>
</dbReference>
<dbReference type="InterPro" id="IPR023213">
    <property type="entry name" value="CAT-like_dom_sf"/>
</dbReference>
<feature type="domain" description="Carrier" evidence="10">
    <location>
        <begin position="2441"/>
        <end position="2516"/>
    </location>
</feature>
<dbReference type="Pfam" id="PF08659">
    <property type="entry name" value="KR"/>
    <property type="match status" value="1"/>
</dbReference>
<dbReference type="Gene3D" id="3.90.180.10">
    <property type="entry name" value="Medium-chain alcohol dehydrogenases, catalytic domain"/>
    <property type="match status" value="1"/>
</dbReference>
<dbReference type="SUPFAM" id="SSF53901">
    <property type="entry name" value="Thiolase-like"/>
    <property type="match status" value="1"/>
</dbReference>
<feature type="region of interest" description="C-terminal hotdog fold" evidence="8">
    <location>
        <begin position="1162"/>
        <end position="1317"/>
    </location>
</feature>
<dbReference type="SUPFAM" id="SSF52777">
    <property type="entry name" value="CoA-dependent acyltransferases"/>
    <property type="match status" value="2"/>
</dbReference>
<dbReference type="InterPro" id="IPR013968">
    <property type="entry name" value="PKS_KR"/>
</dbReference>
<dbReference type="CDD" id="cd02440">
    <property type="entry name" value="AdoMet_MTases"/>
    <property type="match status" value="1"/>
</dbReference>
<dbReference type="InterPro" id="IPR036291">
    <property type="entry name" value="NAD(P)-bd_dom_sf"/>
</dbReference>
<dbReference type="Gene3D" id="3.30.559.10">
    <property type="entry name" value="Chloramphenicol acetyltransferase-like domain"/>
    <property type="match status" value="1"/>
</dbReference>
<dbReference type="Pfam" id="PF00698">
    <property type="entry name" value="Acyl_transf_1"/>
    <property type="match status" value="1"/>
</dbReference>
<evidence type="ECO:0000256" key="6">
    <source>
        <dbReference type="ARBA" id="ARBA00023268"/>
    </source>
</evidence>
<feature type="domain" description="Ketosynthase family 3 (KS3)" evidence="11">
    <location>
        <begin position="4"/>
        <end position="439"/>
    </location>
</feature>
<dbReference type="SUPFAM" id="SSF50129">
    <property type="entry name" value="GroES-like"/>
    <property type="match status" value="1"/>
</dbReference>
<dbReference type="Pfam" id="PF13602">
    <property type="entry name" value="ADH_zinc_N_2"/>
    <property type="match status" value="1"/>
</dbReference>
<dbReference type="InterPro" id="IPR013154">
    <property type="entry name" value="ADH-like_N"/>
</dbReference>
<keyword evidence="6" id="KW-0511">Multifunctional enzyme</keyword>
<evidence type="ECO:0000256" key="5">
    <source>
        <dbReference type="ARBA" id="ARBA00023002"/>
    </source>
</evidence>
<dbReference type="SUPFAM" id="SSF55048">
    <property type="entry name" value="Probable ACP-binding domain of malonyl-CoA ACP transacylase"/>
    <property type="match status" value="1"/>
</dbReference>
<dbReference type="SMART" id="SM00826">
    <property type="entry name" value="PKS_DH"/>
    <property type="match status" value="1"/>
</dbReference>
<dbReference type="PROSITE" id="PS52004">
    <property type="entry name" value="KS3_2"/>
    <property type="match status" value="1"/>
</dbReference>
<evidence type="ECO:0000313" key="14">
    <source>
        <dbReference type="Proteomes" id="UP000756346"/>
    </source>
</evidence>
<dbReference type="SUPFAM" id="SSF52151">
    <property type="entry name" value="FabD/lysophospholipase-like"/>
    <property type="match status" value="1"/>
</dbReference>
<dbReference type="InterPro" id="IPR036736">
    <property type="entry name" value="ACP-like_sf"/>
</dbReference>
<gene>
    <name evidence="13" type="ORF">B0I36DRAFT_286783</name>
</gene>
<keyword evidence="5" id="KW-0560">Oxidoreductase</keyword>
<dbReference type="EMBL" id="JAGTJQ010000004">
    <property type="protein sequence ID" value="KAH7032672.1"/>
    <property type="molecule type" value="Genomic_DNA"/>
</dbReference>
<dbReference type="SMART" id="SM00827">
    <property type="entry name" value="PKS_AT"/>
    <property type="match status" value="1"/>
</dbReference>
<sequence>MERPVPIAIVGMACRLPGGASSPEKLWDLLEAGGSGHGPVPPTRWNAEAFYHPSSDARESLPFKSGYFLQEDISAFDARFFRVPPRDAHGMDPQQRVLLEVVYEALENAGMRLEDVRGSDTAVFVGEFNRDYDRMMSKDVQNAHKLHILGNGSALLANNISYYLDLKGPSFTLDTGCSGSMVAIHQACQSIRCGETSMAIAGACQLMIHPDQSIYMSQITGMVNPNGKSYVWDERGSGYGRGEGCGIVVLKRLDYARRDNDTIHAVIANTGINQDGRTAGITLPSSEAQIALAKSVYAAAGLDPAETLYIEAHGTVSEALEIIIGDREEISSIHEVFCKGTRREHNVRVGSVKANIGHLGCASGVSALIKAVMVLKNSHVPANINLDVVKSSIAKFMGGSLELPTSGVALTAPSYQGPRRVSVNGFGYGGTNAHVILTTADAADFDTLNRFPLVQNGLNVHANGLDHSKGHDSLDANTEPDNVLEQTDGITHHAAVAAIGALEYPATAVQLFVLSAASEVSLGDMATRLADWLSRRPLHRAKLRDLAYTLNVRRSRYQWRSAILAADAESLIEQLAQIKPVQAPAVQPTVTYVFTGQGAQWHAMGRELLQLSGRFQTSITQSAQLLLDWGCAWNLVDELLKDEEESHLNESELSQPATTAIQIALVDLFDSLSVRAQRVCGHSSGEIAAAYAAGALTHHAGLRISYERGIVSKMARDTNTCKGSMLSVGLGENEVRPYVKLAGEGKLVTACINSPESTTVSGDEAAIDALARVLTEKGIFNRKLKVDTAYHSPHMLAVADRYLKSLEGVVEHGLVREGTAFFSSVSGERKMDGFGAAYWVQNLVSPVQFQKAVAMAAADIIQSATGEGRSRANVFIEVGPHAALKGPARQILNDMPGSRFKHVYVSPLVRKQDALQSTLEMLAKLFEAGSSTLDMAAVGRLWPYPSSSPGQPRVLTDLPPYAWDHTSTYWHEARLSREHRFRKFPHHDLLGVLDVGADSGMPRWRHYIDCESLPWIRDHVVDGFILYPGMGYVCMAVEALKQVFELRGIPGFVSEFLLRDLKFIKPLVVGRTDGDEQQQPVEVQLTLSPEETGAPGEANKGLVPWQVVRISSFDPATALWIEHCTGRISARMQRAGTDFEVDFASTASAEVEMLDQIRSRITDACDPADFYKALALSGNFFGPTFSSMIELVLGDHEASSEVVIPDIARVMPAQFQRPHLIHPAALDALTHSACALYQRHCGNQPFVAAAIDEMTISASVSSEPGTRLSVAAQITSKTARTASGVTRVYQQDESGTAKPVVKLAGWRMHAVGEAKLQGQPGDGHEAPFSRSMTYRMQWAPDVDLMTRDDLMASSNMQMAAYVRLLALKNPAMRILEIGAGTGGATLPLLQALGGGNDDDDDGQIKDSQTGFLFERYCYTDVSVGFFEKARDKFRRWAHKMDFRPLDITRDPLGQGEFGEGQFDLVVAANVLHATPRLDETVAHCRKLLKPGGRMILLEITRLTLGMNATFGTLPGWWISEDGRENTPTVSVPSWDQVVKNNGFAGVAIAAPNIQDATAVVTTMVCRAVGPAVTTEPQQRVISILVGSKTEGTTQVAGAISQALRAEGAQVEVANLGSASIDEGASYLLLDHVEQPLLKEPSPSTFDAIRRLVTTAKSVVWVTYQESIKSINAAEMKGMVNGFTRVIRNENSSIKIVTVDVRGLLSRSYDARRLFSVAHKLAQITQKSFWPSAEFLESDELEFAIGRADEHCADNAVLVPRLRVDDKFNAWAASRRADAGNCTTKHRFHDSGRPMLLEPEVPGLLNTLRFVDDTNTMAKPLAPHQIQIRPHASGLNFKDIFVAMGQAPPGTVMAGEHAGVVTEVGSDMIGRYAVGDRVSGFGAELMANCPRLDGLGAHKLPDRLGFVEGAASTLIFATAWYGLVTMGRLQKGESVLIRYVAYSGSGGVGQAAIQIAQYLGAEIFTTVGKASKRQLVMETYGIPASHVLSSGSDNFKHRILHQTGGRGVDVVLNSLAGEQLRASVECLGAFGRFIEIGKADIYKKNHLGMASFDRGIIFAAVDMMLILHKRPRVVGNALKQVFALFESGHLRAVAPVTTLPMSRVEEAFRMMANRDHVGKIVLVADEDEQVKATVGPPPALRLNSKGTYVVIGGLGDLGRRACLLLARNGAGCVVTMSRSLPDEATLAEFKAEMAAAGNSCHLQSVRCDVSDAGNVRALAERLKTDLWPVRGVIHSGLALADRPIELMTHDEYMMAVRPKVHGTLNLHDAFASDMLDFMILLSSSTGIIGNKGQSNYAAGNTFQDAFADAQNANAGSRTRYVSLDIGAVAGSRHIASLPQKGAELQKLNILFMTFSEVMLLLEYAMSPLAVCDDFSHSIAGISKDTIKTMQGVSSSARVVSPIFKLLPEADASKDGQDGAAHRDQKKAQQDPGKLVARAKTLEAASEIIAAATAARFSAFLDVEVPVDVPIVQLALDSLVLIELKNWLSRTFQAPVQASEIAGALSINALASLLAGRSKFISDKTRASTAPKAAIVADTDLDTAGPSLNGHDHKVKGTNGIQSGIPDANSTKKVQTSHSFSCCRHSAHVSKQPLPDLDDVLDYVLSNNAHLLDGPTRLKLEQGVEQLRQPGGHARSIHAQFRDSHDDPAVDNWSADLVANALYLQRREPMAPYSSFVGGHADSVGDDDRQHSQAERAALLTRALVEFRAQIINHDVKPQWFFGKPTCNSSLRWLFDAVREPGREVDQMRLYDGPDFASRHVAVLSKGRVFKVSVEDKHGQSVPQARLRATYEAILQATRDGADVWTGILTVDGRSEWAKTRAGSIANSPANAEYLSTIESACFVLCLDDGAPESDAEQVRQAWFGNGFNRWSDKTTQLVVAANGKSTVILEHAMLDGMTAWRFSEWIQKAINEGSAEAQKLTQDANDSDEVARPIDLHEVAFKSTEEIDTQMLVLRERYLAVTSRADYANYMLDTFGTQDLMAWNMPVKSILDTVVQLAARLYYGRSVQVWESVSMAGYHRGRSDMLQATTASAVDFCTLALQNTSSLADKKAALLSLGRDFTANMQRCLAGRSHLRFLELLNNAWPKDEPKAALFEPGLLWQRPCIIMHHVPSGVACANMTHGVQPPDCFFVSVSPRDYSIYVAIDGTTGNTKLFTRRLEEAAQIIKNIIIKG</sequence>
<keyword evidence="3" id="KW-0808">Transferase</keyword>
<dbReference type="GO" id="GO:1901336">
    <property type="term" value="P:lactone biosynthetic process"/>
    <property type="evidence" value="ECO:0007669"/>
    <property type="project" value="UniProtKB-ARBA"/>
</dbReference>
<dbReference type="SUPFAM" id="SSF47336">
    <property type="entry name" value="ACP-like"/>
    <property type="match status" value="1"/>
</dbReference>
<dbReference type="RefSeq" id="XP_046013504.1">
    <property type="nucleotide sequence ID" value="XM_046151614.1"/>
</dbReference>
<dbReference type="Pfam" id="PF14765">
    <property type="entry name" value="PS-DH"/>
    <property type="match status" value="1"/>
</dbReference>
<evidence type="ECO:0000259" key="10">
    <source>
        <dbReference type="PROSITE" id="PS50075"/>
    </source>
</evidence>
<dbReference type="InterPro" id="IPR029063">
    <property type="entry name" value="SAM-dependent_MTases_sf"/>
</dbReference>
<evidence type="ECO:0000256" key="4">
    <source>
        <dbReference type="ARBA" id="ARBA00022857"/>
    </source>
</evidence>
<evidence type="ECO:0008006" key="15">
    <source>
        <dbReference type="Google" id="ProtNLM"/>
    </source>
</evidence>
<dbReference type="InterPro" id="IPR011032">
    <property type="entry name" value="GroES-like_sf"/>
</dbReference>
<dbReference type="InterPro" id="IPR049552">
    <property type="entry name" value="PKS_DH_N"/>
</dbReference>
<dbReference type="GO" id="GO:0016491">
    <property type="term" value="F:oxidoreductase activity"/>
    <property type="evidence" value="ECO:0007669"/>
    <property type="project" value="UniProtKB-KW"/>
</dbReference>
<organism evidence="13 14">
    <name type="scientific">Microdochium trichocladiopsis</name>
    <dbReference type="NCBI Taxonomy" id="1682393"/>
    <lineage>
        <taxon>Eukaryota</taxon>
        <taxon>Fungi</taxon>
        <taxon>Dikarya</taxon>
        <taxon>Ascomycota</taxon>
        <taxon>Pezizomycotina</taxon>
        <taxon>Sordariomycetes</taxon>
        <taxon>Xylariomycetidae</taxon>
        <taxon>Xylariales</taxon>
        <taxon>Microdochiaceae</taxon>
        <taxon>Microdochium</taxon>
    </lineage>
</organism>
<comment type="caution">
    <text evidence="13">The sequence shown here is derived from an EMBL/GenBank/DDBJ whole genome shotgun (WGS) entry which is preliminary data.</text>
</comment>
<dbReference type="Pfam" id="PF00550">
    <property type="entry name" value="PP-binding"/>
    <property type="match status" value="1"/>
</dbReference>
<evidence type="ECO:0000256" key="2">
    <source>
        <dbReference type="ARBA" id="ARBA00022553"/>
    </source>
</evidence>
<evidence type="ECO:0000256" key="8">
    <source>
        <dbReference type="PROSITE-ProRule" id="PRU01363"/>
    </source>
</evidence>
<keyword evidence="4" id="KW-0521">NADP</keyword>
<evidence type="ECO:0000256" key="1">
    <source>
        <dbReference type="ARBA" id="ARBA00022450"/>
    </source>
</evidence>
<dbReference type="InterPro" id="IPR049900">
    <property type="entry name" value="PKS_mFAS_DH"/>
</dbReference>
<dbReference type="Pfam" id="PF08240">
    <property type="entry name" value="ADH_N"/>
    <property type="match status" value="1"/>
</dbReference>
<dbReference type="GO" id="GO:0006633">
    <property type="term" value="P:fatty acid biosynthetic process"/>
    <property type="evidence" value="ECO:0007669"/>
    <property type="project" value="TreeGrafter"/>
</dbReference>
<feature type="region of interest" description="Disordered" evidence="9">
    <location>
        <begin position="2410"/>
        <end position="2431"/>
    </location>
</feature>
<dbReference type="GO" id="GO:0044550">
    <property type="term" value="P:secondary metabolite biosynthetic process"/>
    <property type="evidence" value="ECO:0007669"/>
    <property type="project" value="TreeGrafter"/>
</dbReference>
<feature type="domain" description="PKS/mFAS DH" evidence="12">
    <location>
        <begin position="987"/>
        <end position="1317"/>
    </location>
</feature>
<feature type="compositionally biased region" description="Basic and acidic residues" evidence="9">
    <location>
        <begin position="2410"/>
        <end position="2427"/>
    </location>
</feature>
<proteinExistence type="predicted"/>
<evidence type="ECO:0000256" key="7">
    <source>
        <dbReference type="ARBA" id="ARBA00023315"/>
    </source>
</evidence>
<dbReference type="GO" id="GO:0031177">
    <property type="term" value="F:phosphopantetheine binding"/>
    <property type="evidence" value="ECO:0007669"/>
    <property type="project" value="InterPro"/>
</dbReference>
<dbReference type="InterPro" id="IPR009081">
    <property type="entry name" value="PP-bd_ACP"/>
</dbReference>
<feature type="active site" description="Proton acceptor; for dehydratase activity" evidence="8">
    <location>
        <position position="1019"/>
    </location>
</feature>
<dbReference type="PROSITE" id="PS52019">
    <property type="entry name" value="PKS_MFAS_DH"/>
    <property type="match status" value="1"/>
</dbReference>
<reference evidence="13" key="1">
    <citation type="journal article" date="2021" name="Nat. Commun.">
        <title>Genetic determinants of endophytism in the Arabidopsis root mycobiome.</title>
        <authorList>
            <person name="Mesny F."/>
            <person name="Miyauchi S."/>
            <person name="Thiergart T."/>
            <person name="Pickel B."/>
            <person name="Atanasova L."/>
            <person name="Karlsson M."/>
            <person name="Huettel B."/>
            <person name="Barry K.W."/>
            <person name="Haridas S."/>
            <person name="Chen C."/>
            <person name="Bauer D."/>
            <person name="Andreopoulos W."/>
            <person name="Pangilinan J."/>
            <person name="LaButti K."/>
            <person name="Riley R."/>
            <person name="Lipzen A."/>
            <person name="Clum A."/>
            <person name="Drula E."/>
            <person name="Henrissat B."/>
            <person name="Kohler A."/>
            <person name="Grigoriev I.V."/>
            <person name="Martin F.M."/>
            <person name="Hacquard S."/>
        </authorList>
    </citation>
    <scope>NUCLEOTIDE SEQUENCE</scope>
    <source>
        <strain evidence="13">MPI-CAGE-CH-0230</strain>
    </source>
</reference>
<dbReference type="Gene3D" id="3.30.70.3290">
    <property type="match status" value="1"/>
</dbReference>
<dbReference type="InterPro" id="IPR016039">
    <property type="entry name" value="Thiolase-like"/>
</dbReference>
<keyword evidence="7" id="KW-0012">Acyltransferase</keyword>
<name>A0A9P8Y7Q9_9PEZI</name>
<feature type="active site" description="Proton donor; for dehydratase activity" evidence="8">
    <location>
        <position position="1227"/>
    </location>
</feature>
<dbReference type="InterPro" id="IPR042104">
    <property type="entry name" value="PKS_dehydratase_sf"/>
</dbReference>
<dbReference type="InterPro" id="IPR014043">
    <property type="entry name" value="Acyl_transferase_dom"/>
</dbReference>
<dbReference type="SMART" id="SM00829">
    <property type="entry name" value="PKS_ER"/>
    <property type="match status" value="1"/>
</dbReference>
<dbReference type="SMART" id="SM00822">
    <property type="entry name" value="PKS_KR"/>
    <property type="match status" value="1"/>
</dbReference>
<dbReference type="Gene3D" id="3.40.366.10">
    <property type="entry name" value="Malonyl-Coenzyme A Acyl Carrier Protein, domain 2"/>
    <property type="match status" value="1"/>
</dbReference>
<dbReference type="Gene3D" id="3.40.50.150">
    <property type="entry name" value="Vaccinia Virus protein VP39"/>
    <property type="match status" value="1"/>
</dbReference>
<dbReference type="InterPro" id="IPR014030">
    <property type="entry name" value="Ketoacyl_synth_N"/>
</dbReference>
<feature type="region of interest" description="N-terminal hotdog fold" evidence="8">
    <location>
        <begin position="987"/>
        <end position="1135"/>
    </location>
</feature>
<dbReference type="InterPro" id="IPR057326">
    <property type="entry name" value="KR_dom"/>
</dbReference>
<feature type="region of interest" description="Disordered" evidence="9">
    <location>
        <begin position="2548"/>
        <end position="2568"/>
    </location>
</feature>
<keyword evidence="1" id="KW-0596">Phosphopantetheine</keyword>
<dbReference type="InterPro" id="IPR020806">
    <property type="entry name" value="PKS_PP-bd"/>
</dbReference>
<evidence type="ECO:0000313" key="13">
    <source>
        <dbReference type="EMBL" id="KAH7032672.1"/>
    </source>
</evidence>
<dbReference type="Pfam" id="PF21089">
    <property type="entry name" value="PKS_DH_N"/>
    <property type="match status" value="1"/>
</dbReference>
<dbReference type="SUPFAM" id="SSF53335">
    <property type="entry name" value="S-adenosyl-L-methionine-dependent methyltransferases"/>
    <property type="match status" value="1"/>
</dbReference>
<dbReference type="Pfam" id="PF00755">
    <property type="entry name" value="Carn_acyltransf"/>
    <property type="match status" value="1"/>
</dbReference>
<keyword evidence="2" id="KW-0597">Phosphoprotein</keyword>
<dbReference type="PANTHER" id="PTHR43775">
    <property type="entry name" value="FATTY ACID SYNTHASE"/>
    <property type="match status" value="1"/>
</dbReference>
<evidence type="ECO:0000259" key="12">
    <source>
        <dbReference type="PROSITE" id="PS52019"/>
    </source>
</evidence>
<dbReference type="FunFam" id="3.40.50.720:FF:000209">
    <property type="entry name" value="Polyketide synthase Pks12"/>
    <property type="match status" value="1"/>
</dbReference>
<dbReference type="SMART" id="SM00825">
    <property type="entry name" value="PKS_KS"/>
    <property type="match status" value="1"/>
</dbReference>
<dbReference type="Pfam" id="PF02801">
    <property type="entry name" value="Ketoacyl-synt_C"/>
    <property type="match status" value="1"/>
</dbReference>
<accession>A0A9P8Y7Q9</accession>
<dbReference type="CDD" id="cd00833">
    <property type="entry name" value="PKS"/>
    <property type="match status" value="1"/>
</dbReference>
<dbReference type="Pfam" id="PF22621">
    <property type="entry name" value="CurL-like_PKS_C"/>
    <property type="match status" value="1"/>
</dbReference>
<dbReference type="SMART" id="SM00823">
    <property type="entry name" value="PKS_PP"/>
    <property type="match status" value="1"/>
</dbReference>
<evidence type="ECO:0000259" key="11">
    <source>
        <dbReference type="PROSITE" id="PS52004"/>
    </source>
</evidence>
<dbReference type="InterPro" id="IPR013217">
    <property type="entry name" value="Methyltransf_12"/>
</dbReference>
<dbReference type="CDD" id="cd05195">
    <property type="entry name" value="enoyl_red"/>
    <property type="match status" value="1"/>
</dbReference>
<dbReference type="InterPro" id="IPR042231">
    <property type="entry name" value="Cho/carn_acyl_trans_2"/>
</dbReference>
<dbReference type="InterPro" id="IPR020841">
    <property type="entry name" value="PKS_Beta-ketoAc_synthase_dom"/>
</dbReference>
<dbReference type="Proteomes" id="UP000756346">
    <property type="component" value="Unassembled WGS sequence"/>
</dbReference>
<evidence type="ECO:0000256" key="3">
    <source>
        <dbReference type="ARBA" id="ARBA00022679"/>
    </source>
</evidence>
<protein>
    <recommendedName>
        <fullName evidence="15">Polyketide synthase</fullName>
    </recommendedName>
</protein>
<dbReference type="Gene3D" id="3.10.129.110">
    <property type="entry name" value="Polyketide synthase dehydratase"/>
    <property type="match status" value="1"/>
</dbReference>
<dbReference type="PANTHER" id="PTHR43775:SF22">
    <property type="entry name" value="SYNTHASE, PUTATIVE (JCVI)-RELATED"/>
    <property type="match status" value="1"/>
</dbReference>
<dbReference type="InterPro" id="IPR014031">
    <property type="entry name" value="Ketoacyl_synth_C"/>
</dbReference>
<dbReference type="InterPro" id="IPR001227">
    <property type="entry name" value="Ac_transferase_dom_sf"/>
</dbReference>
<dbReference type="OrthoDB" id="329835at2759"/>
<dbReference type="Gene3D" id="3.40.47.10">
    <property type="match status" value="1"/>
</dbReference>
<keyword evidence="14" id="KW-1185">Reference proteome</keyword>
<dbReference type="SUPFAM" id="SSF51735">
    <property type="entry name" value="NAD(P)-binding Rossmann-fold domains"/>
    <property type="match status" value="2"/>
</dbReference>
<dbReference type="InterPro" id="IPR020843">
    <property type="entry name" value="ER"/>
</dbReference>
<dbReference type="GO" id="GO:0004312">
    <property type="term" value="F:fatty acid synthase activity"/>
    <property type="evidence" value="ECO:0007669"/>
    <property type="project" value="TreeGrafter"/>
</dbReference>
<evidence type="ECO:0000256" key="9">
    <source>
        <dbReference type="SAM" id="MobiDB-lite"/>
    </source>
</evidence>
<dbReference type="InterPro" id="IPR039551">
    <property type="entry name" value="Cho/carn_acyl_trans"/>
</dbReference>
<dbReference type="Gene3D" id="1.10.1200.10">
    <property type="entry name" value="ACP-like"/>
    <property type="match status" value="1"/>
</dbReference>
<dbReference type="InterPro" id="IPR016036">
    <property type="entry name" value="Malonyl_transacylase_ACP-bd"/>
</dbReference>